<organism evidence="1 2">
    <name type="scientific">Actinomadura craniellae</name>
    <dbReference type="NCBI Taxonomy" id="2231787"/>
    <lineage>
        <taxon>Bacteria</taxon>
        <taxon>Bacillati</taxon>
        <taxon>Actinomycetota</taxon>
        <taxon>Actinomycetes</taxon>
        <taxon>Streptosporangiales</taxon>
        <taxon>Thermomonosporaceae</taxon>
        <taxon>Actinomadura</taxon>
    </lineage>
</organism>
<dbReference type="InterPro" id="IPR011989">
    <property type="entry name" value="ARM-like"/>
</dbReference>
<dbReference type="SUPFAM" id="SSF48371">
    <property type="entry name" value="ARM repeat"/>
    <property type="match status" value="1"/>
</dbReference>
<dbReference type="Proteomes" id="UP000251891">
    <property type="component" value="Unassembled WGS sequence"/>
</dbReference>
<dbReference type="InterPro" id="IPR016024">
    <property type="entry name" value="ARM-type_fold"/>
</dbReference>
<gene>
    <name evidence="1" type="ORF">DPM19_08330</name>
</gene>
<dbReference type="EMBL" id="QLYX01000003">
    <property type="protein sequence ID" value="RAY15772.1"/>
    <property type="molecule type" value="Genomic_DNA"/>
</dbReference>
<name>A0A365H9T5_9ACTN</name>
<dbReference type="SMART" id="SM00567">
    <property type="entry name" value="EZ_HEAT"/>
    <property type="match status" value="4"/>
</dbReference>
<dbReference type="InterPro" id="IPR004155">
    <property type="entry name" value="PBS_lyase_HEAT"/>
</dbReference>
<evidence type="ECO:0000313" key="1">
    <source>
        <dbReference type="EMBL" id="RAY15772.1"/>
    </source>
</evidence>
<dbReference type="RefSeq" id="WP_111864391.1">
    <property type="nucleotide sequence ID" value="NZ_QLYX01000003.1"/>
</dbReference>
<keyword evidence="2" id="KW-1185">Reference proteome</keyword>
<accession>A0A365H9T5</accession>
<evidence type="ECO:0000313" key="2">
    <source>
        <dbReference type="Proteomes" id="UP000251891"/>
    </source>
</evidence>
<dbReference type="AlphaFoldDB" id="A0A365H9T5"/>
<protein>
    <submittedName>
        <fullName evidence="1">HEAT repeat domain-containing protein</fullName>
    </submittedName>
</protein>
<comment type="caution">
    <text evidence="1">The sequence shown here is derived from an EMBL/GenBank/DDBJ whole genome shotgun (WGS) entry which is preliminary data.</text>
</comment>
<dbReference type="OrthoDB" id="292843at2"/>
<reference evidence="1 2" key="1">
    <citation type="submission" date="2018-06" db="EMBL/GenBank/DDBJ databases">
        <title>Actinomadura craniellae sp. nov. isolated from marine sponge Craniella sp.</title>
        <authorList>
            <person name="Li L."/>
            <person name="Xu Q.H."/>
            <person name="Lin H.W."/>
            <person name="Lu Y.H."/>
        </authorList>
    </citation>
    <scope>NUCLEOTIDE SEQUENCE [LARGE SCALE GENOMIC DNA]</scope>
    <source>
        <strain evidence="1 2">LHW63021</strain>
    </source>
</reference>
<dbReference type="Pfam" id="PF13646">
    <property type="entry name" value="HEAT_2"/>
    <property type="match status" value="1"/>
</dbReference>
<proteinExistence type="predicted"/>
<dbReference type="Gene3D" id="1.25.10.10">
    <property type="entry name" value="Leucine-rich Repeat Variant"/>
    <property type="match status" value="1"/>
</dbReference>
<sequence>MSDPLDGLDAVEWSELGHAYGTAGDVPSLLRELRSADESERHGALGELYGNIFHQGSRYPASAPAVPFLLALAADPATPDRDAVVQLLSALAIGYDGGHLPGGVAVAEWRARVARLQATTAEAEKQRIDAWVAAAADARERRSRQFHRDGYDFAYERRMATAELAAYDAVRAGVPVLCGLLGDSDRWVRAAAAHALGWFPEEAAVTLPVLLERDEPNAVIAAGLVGDASIVPRIRPHLAAGEPVLRWAAAIALARVGTTGPEVIAELAAFAARPPEDSGVLFLDGDLRGLSATVLAELADPPPEAAAALLDGLSRTSETSSFTITAAALRMVFGPDARRPLPPHAELTDVQRRAVRTLADLDEETWRWLNFTEILDHWNLPSKRADLRGYAELD</sequence>